<evidence type="ECO:0000313" key="3">
    <source>
        <dbReference type="EMBL" id="TQF68592.1"/>
    </source>
</evidence>
<feature type="transmembrane region" description="Helical" evidence="2">
    <location>
        <begin position="380"/>
        <end position="402"/>
    </location>
</feature>
<protein>
    <recommendedName>
        <fullName evidence="5">Transmembrane protein</fullName>
    </recommendedName>
</protein>
<evidence type="ECO:0000313" key="4">
    <source>
        <dbReference type="Proteomes" id="UP000316256"/>
    </source>
</evidence>
<feature type="region of interest" description="Disordered" evidence="1">
    <location>
        <begin position="171"/>
        <end position="243"/>
    </location>
</feature>
<dbReference type="AlphaFoldDB" id="A0A541B8E0"/>
<keyword evidence="2" id="KW-0472">Membrane</keyword>
<comment type="caution">
    <text evidence="3">The sequence shown here is derived from an EMBL/GenBank/DDBJ whole genome shotgun (WGS) entry which is preliminary data.</text>
</comment>
<name>A0A541B8E0_9NOCA</name>
<dbReference type="Proteomes" id="UP000316256">
    <property type="component" value="Unassembled WGS sequence"/>
</dbReference>
<evidence type="ECO:0008006" key="5">
    <source>
        <dbReference type="Google" id="ProtNLM"/>
    </source>
</evidence>
<feature type="compositionally biased region" description="Pro residues" evidence="1">
    <location>
        <begin position="62"/>
        <end position="80"/>
    </location>
</feature>
<feature type="transmembrane region" description="Helical" evidence="2">
    <location>
        <begin position="354"/>
        <end position="374"/>
    </location>
</feature>
<evidence type="ECO:0000256" key="2">
    <source>
        <dbReference type="SAM" id="Phobius"/>
    </source>
</evidence>
<dbReference type="RefSeq" id="WP_142099700.1">
    <property type="nucleotide sequence ID" value="NZ_VIGH01000005.1"/>
</dbReference>
<feature type="compositionally biased region" description="Low complexity" evidence="1">
    <location>
        <begin position="171"/>
        <end position="190"/>
    </location>
</feature>
<feature type="compositionally biased region" description="Basic and acidic residues" evidence="1">
    <location>
        <begin position="50"/>
        <end position="60"/>
    </location>
</feature>
<feature type="transmembrane region" description="Helical" evidence="2">
    <location>
        <begin position="324"/>
        <end position="342"/>
    </location>
</feature>
<sequence length="405" mass="41697">MSEGSENTGQISVAELLARNGQQVESRGGRRRRGVAGGISVAELTGEIPVIKERAVDRSLPEPTPAPAPTPVPIPAPAPAPAVAVTPTPTPTPTVLPSAPKLGSFEPLADTPSQYLTPSAPSVEPSTPTPDLPPQYRAAAPAPEVVDRTQAIPALRRAVLAKADADRKAAAARTAGQGASKAESAAPKAPNFGASTFGATVSPAEQTPAVEPKEADKPPVRSGFVPYTGTASREPALLSGSSLEGDLMRQASERSARSETLDEAKALVHTTGEFPRITDAPRRAASVTPASVTPAVDEDGSDDVAALDDVTDRPVAAESPTRQWAVLAGQAVVAIVAGALLFKGFEKLWESLPWVALVLAVLVIAGLVAVVRILRQTEDILSLLIAVIVGVFVTIGPLVFVLSSS</sequence>
<dbReference type="OrthoDB" id="4460589at2"/>
<accession>A0A541B8E0</accession>
<gene>
    <name evidence="3" type="ORF">FK531_12275</name>
</gene>
<feature type="compositionally biased region" description="Polar residues" evidence="1">
    <location>
        <begin position="111"/>
        <end position="126"/>
    </location>
</feature>
<keyword evidence="2" id="KW-0812">Transmembrane</keyword>
<organism evidence="3 4">
    <name type="scientific">Rhodococcus spelaei</name>
    <dbReference type="NCBI Taxonomy" id="2546320"/>
    <lineage>
        <taxon>Bacteria</taxon>
        <taxon>Bacillati</taxon>
        <taxon>Actinomycetota</taxon>
        <taxon>Actinomycetes</taxon>
        <taxon>Mycobacteriales</taxon>
        <taxon>Nocardiaceae</taxon>
        <taxon>Rhodococcus</taxon>
    </lineage>
</organism>
<keyword evidence="4" id="KW-1185">Reference proteome</keyword>
<evidence type="ECO:0000256" key="1">
    <source>
        <dbReference type="SAM" id="MobiDB-lite"/>
    </source>
</evidence>
<feature type="region of interest" description="Disordered" evidence="1">
    <location>
        <begin position="44"/>
        <end position="137"/>
    </location>
</feature>
<keyword evidence="2" id="KW-1133">Transmembrane helix</keyword>
<dbReference type="EMBL" id="VIGH01000005">
    <property type="protein sequence ID" value="TQF68592.1"/>
    <property type="molecule type" value="Genomic_DNA"/>
</dbReference>
<proteinExistence type="predicted"/>
<feature type="compositionally biased region" description="Polar residues" evidence="1">
    <location>
        <begin position="193"/>
        <end position="205"/>
    </location>
</feature>
<reference evidence="3 4" key="1">
    <citation type="submission" date="2019-06" db="EMBL/GenBank/DDBJ databases">
        <title>Rhodococcus spaelei sp. nov., isolated from a cave.</title>
        <authorList>
            <person name="Lee S.D."/>
        </authorList>
    </citation>
    <scope>NUCLEOTIDE SEQUENCE [LARGE SCALE GENOMIC DNA]</scope>
    <source>
        <strain evidence="3 4">C9-5</strain>
    </source>
</reference>